<name>A0A1H3NTF4_9RHOB</name>
<evidence type="ECO:0008006" key="3">
    <source>
        <dbReference type="Google" id="ProtNLM"/>
    </source>
</evidence>
<organism evidence="1 2">
    <name type="scientific">Citreimonas salinaria</name>
    <dbReference type="NCBI Taxonomy" id="321339"/>
    <lineage>
        <taxon>Bacteria</taxon>
        <taxon>Pseudomonadati</taxon>
        <taxon>Pseudomonadota</taxon>
        <taxon>Alphaproteobacteria</taxon>
        <taxon>Rhodobacterales</taxon>
        <taxon>Roseobacteraceae</taxon>
        <taxon>Citreimonas</taxon>
    </lineage>
</organism>
<reference evidence="1 2" key="1">
    <citation type="submission" date="2016-10" db="EMBL/GenBank/DDBJ databases">
        <authorList>
            <person name="de Groot N.N."/>
        </authorList>
    </citation>
    <scope>NUCLEOTIDE SEQUENCE [LARGE SCALE GENOMIC DNA]</scope>
    <source>
        <strain evidence="1 2">DSM 26880</strain>
    </source>
</reference>
<dbReference type="STRING" id="321339.SAMN05444340_1313"/>
<gene>
    <name evidence="1" type="ORF">SAMN05444340_1313</name>
</gene>
<keyword evidence="2" id="KW-1185">Reference proteome</keyword>
<accession>A0A1H3NTF4</accession>
<dbReference type="EMBL" id="FNPF01000031">
    <property type="protein sequence ID" value="SDY92197.1"/>
    <property type="molecule type" value="Genomic_DNA"/>
</dbReference>
<evidence type="ECO:0000313" key="1">
    <source>
        <dbReference type="EMBL" id="SDY92197.1"/>
    </source>
</evidence>
<protein>
    <recommendedName>
        <fullName evidence="3">Helix-turn-helix domain-containing protein</fullName>
    </recommendedName>
</protein>
<dbReference type="Proteomes" id="UP000199286">
    <property type="component" value="Unassembled WGS sequence"/>
</dbReference>
<dbReference type="AlphaFoldDB" id="A0A1H3NTF4"/>
<proteinExistence type="predicted"/>
<sequence>MSDLEVAEASGMDLETVRRLESLAGQLPSSDDVARYRSACGAS</sequence>
<evidence type="ECO:0000313" key="2">
    <source>
        <dbReference type="Proteomes" id="UP000199286"/>
    </source>
</evidence>